<sequence>MDQGRDHKRIEDSNKIVAITILTGILVLLFMAMIR</sequence>
<proteinExistence type="predicted"/>
<feature type="transmembrane region" description="Helical" evidence="1">
    <location>
        <begin position="16"/>
        <end position="34"/>
    </location>
</feature>
<gene>
    <name evidence="2" type="ORF">EV200_10434</name>
</gene>
<protein>
    <submittedName>
        <fullName evidence="2">Uncharacterized protein</fullName>
    </submittedName>
</protein>
<reference evidence="2 3" key="1">
    <citation type="submission" date="2019-03" db="EMBL/GenBank/DDBJ databases">
        <title>Genomic Encyclopedia of Type Strains, Phase IV (KMG-IV): sequencing the most valuable type-strain genomes for metagenomic binning, comparative biology and taxonomic classification.</title>
        <authorList>
            <person name="Goeker M."/>
        </authorList>
    </citation>
    <scope>NUCLEOTIDE SEQUENCE [LARGE SCALE GENOMIC DNA]</scope>
    <source>
        <strain evidence="2 3">DSM 103236</strain>
    </source>
</reference>
<keyword evidence="1" id="KW-0812">Transmembrane</keyword>
<keyword evidence="1" id="KW-1133">Transmembrane helix</keyword>
<evidence type="ECO:0000256" key="1">
    <source>
        <dbReference type="SAM" id="Phobius"/>
    </source>
</evidence>
<dbReference type="AlphaFoldDB" id="A0A4R2HBM7"/>
<accession>A0A4R2HBM7</accession>
<dbReference type="EMBL" id="SLWO01000004">
    <property type="protein sequence ID" value="TCO24999.1"/>
    <property type="molecule type" value="Genomic_DNA"/>
</dbReference>
<keyword evidence="1" id="KW-0472">Membrane</keyword>
<organism evidence="2 3">
    <name type="scientific">Pedobacter psychrotolerans</name>
    <dbReference type="NCBI Taxonomy" id="1843235"/>
    <lineage>
        <taxon>Bacteria</taxon>
        <taxon>Pseudomonadati</taxon>
        <taxon>Bacteroidota</taxon>
        <taxon>Sphingobacteriia</taxon>
        <taxon>Sphingobacteriales</taxon>
        <taxon>Sphingobacteriaceae</taxon>
        <taxon>Pedobacter</taxon>
    </lineage>
</organism>
<evidence type="ECO:0000313" key="3">
    <source>
        <dbReference type="Proteomes" id="UP000295684"/>
    </source>
</evidence>
<name>A0A4R2HBM7_9SPHI</name>
<evidence type="ECO:0000313" key="2">
    <source>
        <dbReference type="EMBL" id="TCO24999.1"/>
    </source>
</evidence>
<dbReference type="Proteomes" id="UP000295684">
    <property type="component" value="Unassembled WGS sequence"/>
</dbReference>
<comment type="caution">
    <text evidence="2">The sequence shown here is derived from an EMBL/GenBank/DDBJ whole genome shotgun (WGS) entry which is preliminary data.</text>
</comment>